<evidence type="ECO:0000313" key="11">
    <source>
        <dbReference type="Proteomes" id="UP000830671"/>
    </source>
</evidence>
<dbReference type="PANTHER" id="PTHR30468:SF1">
    <property type="entry name" value="ALPHA-KETOGLUTARATE-DEPENDENT SULFONATE DIOXYGENASE"/>
    <property type="match status" value="1"/>
</dbReference>
<dbReference type="Proteomes" id="UP000830671">
    <property type="component" value="Chromosome 3"/>
</dbReference>
<dbReference type="InterPro" id="IPR036770">
    <property type="entry name" value="Ankyrin_rpt-contain_sf"/>
</dbReference>
<dbReference type="GO" id="GO:0046872">
    <property type="term" value="F:metal ion binding"/>
    <property type="evidence" value="ECO:0007669"/>
    <property type="project" value="UniProtKB-KW"/>
</dbReference>
<evidence type="ECO:0000256" key="3">
    <source>
        <dbReference type="ARBA" id="ARBA00022723"/>
    </source>
</evidence>
<dbReference type="RefSeq" id="XP_049142789.1">
    <property type="nucleotide sequence ID" value="XM_049285646.1"/>
</dbReference>
<dbReference type="Gene3D" id="1.25.40.20">
    <property type="entry name" value="Ankyrin repeat-containing domain"/>
    <property type="match status" value="1"/>
</dbReference>
<feature type="repeat" description="ANK" evidence="7">
    <location>
        <begin position="1069"/>
        <end position="1101"/>
    </location>
</feature>
<comment type="cofactor">
    <cofactor evidence="1">
        <name>Fe(2+)</name>
        <dbReference type="ChEBI" id="CHEBI:29033"/>
    </cofactor>
</comment>
<keyword evidence="11" id="KW-1185">Reference proteome</keyword>
<evidence type="ECO:0000259" key="9">
    <source>
        <dbReference type="Pfam" id="PF02668"/>
    </source>
</evidence>
<dbReference type="KEGG" id="clup:CLUP02_06647"/>
<dbReference type="InterPro" id="IPR051323">
    <property type="entry name" value="AtsK-like"/>
</dbReference>
<evidence type="ECO:0000256" key="1">
    <source>
        <dbReference type="ARBA" id="ARBA00001954"/>
    </source>
</evidence>
<dbReference type="Pfam" id="PF02668">
    <property type="entry name" value="TauD"/>
    <property type="match status" value="1"/>
</dbReference>
<evidence type="ECO:0000256" key="8">
    <source>
        <dbReference type="SAM" id="MobiDB-lite"/>
    </source>
</evidence>
<keyword evidence="7" id="KW-0040">ANK repeat</keyword>
<dbReference type="InterPro" id="IPR042098">
    <property type="entry name" value="TauD-like_sf"/>
</dbReference>
<keyword evidence="5" id="KW-0560">Oxidoreductase</keyword>
<dbReference type="Pfam" id="PF12796">
    <property type="entry name" value="Ank_2"/>
    <property type="match status" value="2"/>
</dbReference>
<evidence type="ECO:0000256" key="5">
    <source>
        <dbReference type="ARBA" id="ARBA00023002"/>
    </source>
</evidence>
<dbReference type="InterPro" id="IPR002110">
    <property type="entry name" value="Ankyrin_rpt"/>
</dbReference>
<gene>
    <name evidence="10" type="ORF">CLUP02_06647</name>
</gene>
<feature type="region of interest" description="Disordered" evidence="8">
    <location>
        <begin position="628"/>
        <end position="666"/>
    </location>
</feature>
<dbReference type="SMART" id="SM00248">
    <property type="entry name" value="ANK"/>
    <property type="match status" value="7"/>
</dbReference>
<dbReference type="PANTHER" id="PTHR30468">
    <property type="entry name" value="ALPHA-KETOGLUTARATE-DEPENDENT SULFONATE DIOXYGENASE"/>
    <property type="match status" value="1"/>
</dbReference>
<comment type="similarity">
    <text evidence="2">Belongs to the TfdA dioxygenase family.</text>
</comment>
<dbReference type="InterPro" id="IPR003819">
    <property type="entry name" value="TauD/TfdA-like"/>
</dbReference>
<organism evidence="10 11">
    <name type="scientific">Colletotrichum lupini</name>
    <dbReference type="NCBI Taxonomy" id="145971"/>
    <lineage>
        <taxon>Eukaryota</taxon>
        <taxon>Fungi</taxon>
        <taxon>Dikarya</taxon>
        <taxon>Ascomycota</taxon>
        <taxon>Pezizomycotina</taxon>
        <taxon>Sordariomycetes</taxon>
        <taxon>Hypocreomycetidae</taxon>
        <taxon>Glomerellales</taxon>
        <taxon>Glomerellaceae</taxon>
        <taxon>Colletotrichum</taxon>
        <taxon>Colletotrichum acutatum species complex</taxon>
    </lineage>
</organism>
<feature type="domain" description="TauD/TfdA-like" evidence="9">
    <location>
        <begin position="191"/>
        <end position="466"/>
    </location>
</feature>
<dbReference type="GO" id="GO:0016706">
    <property type="term" value="F:2-oxoglutarate-dependent dioxygenase activity"/>
    <property type="evidence" value="ECO:0007669"/>
    <property type="project" value="TreeGrafter"/>
</dbReference>
<dbReference type="Gene3D" id="3.60.130.10">
    <property type="entry name" value="Clavaminate synthase-like"/>
    <property type="match status" value="1"/>
</dbReference>
<accession>A0A9Q8SQT5</accession>
<feature type="region of interest" description="Disordered" evidence="8">
    <location>
        <begin position="38"/>
        <end position="59"/>
    </location>
</feature>
<protein>
    <recommendedName>
        <fullName evidence="9">TauD/TfdA-like domain-containing protein</fullName>
    </recommendedName>
</protein>
<reference evidence="10" key="1">
    <citation type="journal article" date="2021" name="Mol. Plant Microbe Interact.">
        <title>Complete Genome Sequence of the Plant-Pathogenic Fungus Colletotrichum lupini.</title>
        <authorList>
            <person name="Baroncelli R."/>
            <person name="Pensec F."/>
            <person name="Da Lio D."/>
            <person name="Boufleur T."/>
            <person name="Vicente I."/>
            <person name="Sarrocco S."/>
            <person name="Picot A."/>
            <person name="Baraldi E."/>
            <person name="Sukno S."/>
            <person name="Thon M."/>
            <person name="Le Floch G."/>
        </authorList>
    </citation>
    <scope>NUCLEOTIDE SEQUENCE</scope>
    <source>
        <strain evidence="10">IMI 504893</strain>
    </source>
</reference>
<sequence>MAMQVFKQWLSGSYLNSIIQSTFAIAVYQNYSLKRTDADKTSGHTDAQESPSIILGKGSGEASAGGQGYNVKCRHFTGLCRDASVSRRMHVCRDDADRGYIHTSTAGDRQILWQKIACFAIPTIIRCTYSSPATMSTEPLYPAYLPTRPDGFQPTIDVPYFEAEEPGVRAKAARSASSASSIFRDGGGAKVENITPRVGAEVRGIQLSQLSKAGLDEVALLAAERGVLVFVGLPSRIESDDGHAIARQKEIVRHYGPLHKHPTMGYPEGTGPEFHVVYADEKAGNLRTLLGPRTTYDLWHIDQTFTPNTPSTTFFWVLETPASGGGDTAFTSLTAAYAALSPAYRATLRGLRLFHTSASVGEVARVGTERALREAVSTTHPLVIRHPVTGEPSLFVNPTIARRVEGFLPEESDALLGFLHNHVKSLDFSCRVRWEAGSVVVWDQRSVAHSAVPDFREGERRHMVRIIPYGSRPEPAFPEEQQASREDGEVRNSISILQDTDACCLRRQYTVTWLARDSKTSNHLAGFLHQPRTLDSSECDDHTHPDRFGVRHKCDKCGESATAMPFVNPTTVPLPCMKECVALTSAMANPGLHDSLTSIIVNKYLFSSLTGGQRSIFTRVSMAVNPAPNIGSPVGPPPAPLPFSLQTSQDVSDIQEESNKRKKPPRKLDSISVLFQALTLPRLYGRALMASVRKLLTSELRSAFLNLEHGRKSEEEPGSMMSIPSDRGSHGQDHGGSSTFWNCEDLMDILTAVQLLNSVYEVHHHQRTSLLDILDFQKTPCQSNGPGTQAQLDVPYVSGLHQTLPLLKDRISIAIKTRLGHGKTTCFAERMLFENTLSELHSNLPKRPLIDGPVETHKLLIREQISDLMFRSRSSTSETITLKAIVSLSTTLSSRLPILLKKFDLYDWSYVEQGFGPEWEKLVPHAVVGCLLFAPGDLYSDSQPYAKIWAHDILVKEGAKYPIVARDLALIPPKSSSWSLKELAFLTDHVGPDLKDSQGLTLVHAAILDRRPDIVHQLLEPGGAKPWHRIFRRRFSLFHFAASVGCESCYAELRCHPEIRPAEETRDRNGMLPLHVAALRGQVNVAEAILKAHFDGAEENEEYVNRETSEAGHTALYLAIARAEDDATARFLAMYPGVDFLVDRQVRQTALHVAASRKRHGLLRFLLSRAPEHQLNVQNEDGETALHIIARHGDRETLNAVLDLPSIELDVTANDGSTPLVDAVTNGNMEAMEALIGCPGVDITALRRPLEPFGFSALEHILQEANGNDGSGGYVDILECLRVRCPELEDDLYEASMAEMETDDGDMEVE</sequence>
<evidence type="ECO:0000256" key="7">
    <source>
        <dbReference type="PROSITE-ProRule" id="PRU00023"/>
    </source>
</evidence>
<feature type="compositionally biased region" description="Basic and acidic residues" evidence="8">
    <location>
        <begin position="38"/>
        <end position="47"/>
    </location>
</feature>
<keyword evidence="3" id="KW-0479">Metal-binding</keyword>
<evidence type="ECO:0000313" key="10">
    <source>
        <dbReference type="EMBL" id="UQC81161.1"/>
    </source>
</evidence>
<evidence type="ECO:0000256" key="4">
    <source>
        <dbReference type="ARBA" id="ARBA00022964"/>
    </source>
</evidence>
<evidence type="ECO:0000256" key="2">
    <source>
        <dbReference type="ARBA" id="ARBA00005896"/>
    </source>
</evidence>
<dbReference type="EMBL" id="CP019475">
    <property type="protein sequence ID" value="UQC81161.1"/>
    <property type="molecule type" value="Genomic_DNA"/>
</dbReference>
<proteinExistence type="inferred from homology"/>
<dbReference type="PROSITE" id="PS50297">
    <property type="entry name" value="ANK_REP_REGION"/>
    <property type="match status" value="1"/>
</dbReference>
<dbReference type="SUPFAM" id="SSF51197">
    <property type="entry name" value="Clavaminate synthase-like"/>
    <property type="match status" value="1"/>
</dbReference>
<dbReference type="PROSITE" id="PS50088">
    <property type="entry name" value="ANK_REPEAT"/>
    <property type="match status" value="1"/>
</dbReference>
<name>A0A9Q8SQT5_9PEZI</name>
<dbReference type="GeneID" id="73340656"/>
<keyword evidence="6" id="KW-0408">Iron</keyword>
<feature type="region of interest" description="Disordered" evidence="8">
    <location>
        <begin position="710"/>
        <end position="735"/>
    </location>
</feature>
<keyword evidence="4" id="KW-0223">Dioxygenase</keyword>
<dbReference type="SUPFAM" id="SSF48403">
    <property type="entry name" value="Ankyrin repeat"/>
    <property type="match status" value="1"/>
</dbReference>
<evidence type="ECO:0000256" key="6">
    <source>
        <dbReference type="ARBA" id="ARBA00023004"/>
    </source>
</evidence>
<dbReference type="GO" id="GO:0005737">
    <property type="term" value="C:cytoplasm"/>
    <property type="evidence" value="ECO:0007669"/>
    <property type="project" value="TreeGrafter"/>
</dbReference>